<comment type="caution">
    <text evidence="1">The sequence shown here is derived from an EMBL/GenBank/DDBJ whole genome shotgun (WGS) entry which is preliminary data.</text>
</comment>
<accession>A0A9X3XBG3</accession>
<dbReference type="EMBL" id="JAGTJJ010000033">
    <property type="protein sequence ID" value="MDC3985918.1"/>
    <property type="molecule type" value="Genomic_DNA"/>
</dbReference>
<name>A0A9X3XBG3_9BACT</name>
<keyword evidence="2" id="KW-1185">Reference proteome</keyword>
<sequence length="299" mass="33329">MLDARQVFDLLFATRQATAWWTNLDGEDNKKKATERLLVHTLSDWLKKQPHGSGQDRERMQYFFSSHTQSCVDRRFDGVGVEEKVIELKYDKLIDGALGRSLVWVFGGRPKDIAQSDAAAIGLCVIKTGSAPMSAKLTDAFIPAVIAAQRENVHVVFVHGDSGDMWPKNLGMQRALPSWLSEVPEPHTWDLDPPSLPDADELEQFKRPAKMTEKLFGKRPRFVACTGHTGKKIAIASWPNHWQMLDVALTLRGLGYAAVKVFYSGGVKLSPAGRGVEKNIRAAMKSKFGVVLDWNVELT</sequence>
<dbReference type="Proteomes" id="UP001151081">
    <property type="component" value="Unassembled WGS sequence"/>
</dbReference>
<proteinExistence type="predicted"/>
<evidence type="ECO:0000313" key="2">
    <source>
        <dbReference type="Proteomes" id="UP001151081"/>
    </source>
</evidence>
<dbReference type="RefSeq" id="WP_272459285.1">
    <property type="nucleotide sequence ID" value="NZ_JAGTJJ010000033.1"/>
</dbReference>
<evidence type="ECO:0000313" key="1">
    <source>
        <dbReference type="EMBL" id="MDC3985918.1"/>
    </source>
</evidence>
<protein>
    <submittedName>
        <fullName evidence="1">Uncharacterized protein</fullName>
    </submittedName>
</protein>
<gene>
    <name evidence="1" type="ORF">KEG57_35890</name>
</gene>
<organism evidence="1 2">
    <name type="scientific">Polyangium jinanense</name>
    <dbReference type="NCBI Taxonomy" id="2829994"/>
    <lineage>
        <taxon>Bacteria</taxon>
        <taxon>Pseudomonadati</taxon>
        <taxon>Myxococcota</taxon>
        <taxon>Polyangia</taxon>
        <taxon>Polyangiales</taxon>
        <taxon>Polyangiaceae</taxon>
        <taxon>Polyangium</taxon>
    </lineage>
</organism>
<reference evidence="1 2" key="1">
    <citation type="submission" date="2021-04" db="EMBL/GenBank/DDBJ databases">
        <title>Genome analysis of Polyangium sp.</title>
        <authorList>
            <person name="Li Y."/>
            <person name="Wang J."/>
        </authorList>
    </citation>
    <scope>NUCLEOTIDE SEQUENCE [LARGE SCALE GENOMIC DNA]</scope>
    <source>
        <strain evidence="1 2">SDU14</strain>
    </source>
</reference>
<dbReference type="AlphaFoldDB" id="A0A9X3XBG3"/>